<dbReference type="EMBL" id="JABXXO010000003">
    <property type="protein sequence ID" value="KAF7782353.1"/>
    <property type="molecule type" value="Genomic_DNA"/>
</dbReference>
<dbReference type="PIRSF" id="PIRSF010044">
    <property type="entry name" value="UCP010044"/>
    <property type="match status" value="1"/>
</dbReference>
<dbReference type="GO" id="GO:0005634">
    <property type="term" value="C:nucleus"/>
    <property type="evidence" value="ECO:0007669"/>
    <property type="project" value="TreeGrafter"/>
</dbReference>
<evidence type="ECO:0000313" key="7">
    <source>
        <dbReference type="Proteomes" id="UP000629468"/>
    </source>
</evidence>
<comment type="function">
    <text evidence="4">Involved in 20S proteasome assembly.</text>
</comment>
<evidence type="ECO:0000256" key="1">
    <source>
        <dbReference type="ARBA" id="ARBA00019186"/>
    </source>
</evidence>
<keyword evidence="2 4" id="KW-0143">Chaperone</keyword>
<protein>
    <recommendedName>
        <fullName evidence="1 4">Proteasome assembly chaperone 2</fullName>
    </recommendedName>
</protein>
<name>A0A8H7F7W0_AGABI</name>
<organism evidence="6 7">
    <name type="scientific">Agaricus bisporus var. burnettii</name>
    <dbReference type="NCBI Taxonomy" id="192524"/>
    <lineage>
        <taxon>Eukaryota</taxon>
        <taxon>Fungi</taxon>
        <taxon>Dikarya</taxon>
        <taxon>Basidiomycota</taxon>
        <taxon>Agaricomycotina</taxon>
        <taxon>Agaricomycetes</taxon>
        <taxon>Agaricomycetidae</taxon>
        <taxon>Agaricales</taxon>
        <taxon>Agaricineae</taxon>
        <taxon>Agaricaceae</taxon>
        <taxon>Agaricus</taxon>
    </lineage>
</organism>
<dbReference type="InterPro" id="IPR038389">
    <property type="entry name" value="PSMG2_sf"/>
</dbReference>
<dbReference type="PANTHER" id="PTHR12970">
    <property type="entry name" value="PROTEASOME ASSEMBLY CHAPERONE 2"/>
    <property type="match status" value="1"/>
</dbReference>
<evidence type="ECO:0000256" key="3">
    <source>
        <dbReference type="ARBA" id="ARBA00025745"/>
    </source>
</evidence>
<dbReference type="SUPFAM" id="SSF159659">
    <property type="entry name" value="Cgl1923-like"/>
    <property type="match status" value="1"/>
</dbReference>
<comment type="caution">
    <text evidence="6">The sequence shown here is derived from an EMBL/GenBank/DDBJ whole genome shotgun (WGS) entry which is preliminary data.</text>
</comment>
<evidence type="ECO:0000256" key="5">
    <source>
        <dbReference type="SAM" id="MobiDB-lite"/>
    </source>
</evidence>
<dbReference type="InterPro" id="IPR019151">
    <property type="entry name" value="Proteasome_assmbl_chaperone_2"/>
</dbReference>
<dbReference type="InterPro" id="IPR016562">
    <property type="entry name" value="Proteasome_assmbl_chp_2_euk"/>
</dbReference>
<evidence type="ECO:0000313" key="6">
    <source>
        <dbReference type="EMBL" id="KAF7782353.1"/>
    </source>
</evidence>
<sequence length="262" mass="28608">MTFIYPDEPLQCQGKILIAPIVSTANVSQLAVDLIIATLALKRVAIIDPSYFIPVVGGREDGEAGITTALELYGKPDTDLLVLQQRSPVLKSRKEDFVAALLDFIKNSKFASVLFLSGVDVLNRTDSQMLTPTYRMLPPNGPSLVQSPLADLSTLPIPIYTSPVRQHNQPSEQEKKDEGSAPFIPGGGLTRRIFASISKDWPIPTASLLQFVMEGDNRVDAHLLASAVAKVLNLDSQIQAWRQPTSWDEGLFGAPHDQTLYG</sequence>
<reference evidence="6 7" key="1">
    <citation type="journal article" name="Sci. Rep.">
        <title>Telomere-to-telomere assembled and centromere annotated genomes of the two main subspecies of the button mushroom Agaricus bisporus reveal especially polymorphic chromosome ends.</title>
        <authorList>
            <person name="Sonnenberg A.S.M."/>
            <person name="Sedaghat-Telgerd N."/>
            <person name="Lavrijssen B."/>
            <person name="Ohm R.A."/>
            <person name="Hendrickx P.M."/>
            <person name="Scholtmeijer K."/>
            <person name="Baars J.J.P."/>
            <person name="van Peer A."/>
        </authorList>
    </citation>
    <scope>NUCLEOTIDE SEQUENCE [LARGE SCALE GENOMIC DNA]</scope>
    <source>
        <strain evidence="6 7">H119_p4</strain>
    </source>
</reference>
<dbReference type="Proteomes" id="UP000629468">
    <property type="component" value="Unassembled WGS sequence"/>
</dbReference>
<evidence type="ECO:0000256" key="4">
    <source>
        <dbReference type="PIRNR" id="PIRNR010044"/>
    </source>
</evidence>
<dbReference type="AlphaFoldDB" id="A0A8H7F7W0"/>
<dbReference type="PANTHER" id="PTHR12970:SF1">
    <property type="entry name" value="PROTEASOME ASSEMBLY CHAPERONE 2"/>
    <property type="match status" value="1"/>
</dbReference>
<comment type="subunit">
    <text evidence="4">Component of the 20S proteasome chaperone.</text>
</comment>
<feature type="region of interest" description="Disordered" evidence="5">
    <location>
        <begin position="163"/>
        <end position="185"/>
    </location>
</feature>
<proteinExistence type="inferred from homology"/>
<comment type="similarity">
    <text evidence="3 4">Belongs to the PSMG2 family.</text>
</comment>
<accession>A0A8H7F7W0</accession>
<evidence type="ECO:0000256" key="2">
    <source>
        <dbReference type="ARBA" id="ARBA00023186"/>
    </source>
</evidence>
<dbReference type="Gene3D" id="3.40.50.10900">
    <property type="entry name" value="PAC-like subunit"/>
    <property type="match status" value="2"/>
</dbReference>
<dbReference type="GO" id="GO:0043248">
    <property type="term" value="P:proteasome assembly"/>
    <property type="evidence" value="ECO:0007669"/>
    <property type="project" value="TreeGrafter"/>
</dbReference>
<dbReference type="GO" id="GO:0005829">
    <property type="term" value="C:cytosol"/>
    <property type="evidence" value="ECO:0007669"/>
    <property type="project" value="TreeGrafter"/>
</dbReference>
<gene>
    <name evidence="6" type="ORF">Agabi119p4_1729</name>
</gene>
<dbReference type="Pfam" id="PF09754">
    <property type="entry name" value="PAC2"/>
    <property type="match status" value="1"/>
</dbReference>